<accession>A0ABW8KPE5</accession>
<keyword evidence="3" id="KW-1185">Reference proteome</keyword>
<name>A0ABW8KPE5_9BIFI</name>
<protein>
    <submittedName>
        <fullName evidence="2">Uncharacterized protein</fullName>
    </submittedName>
</protein>
<evidence type="ECO:0000313" key="2">
    <source>
        <dbReference type="EMBL" id="MFK3576425.1"/>
    </source>
</evidence>
<dbReference type="RefSeq" id="WP_404441023.1">
    <property type="nucleotide sequence ID" value="NZ_JAOQBW010000003.1"/>
</dbReference>
<dbReference type="Proteomes" id="UP001620273">
    <property type="component" value="Unassembled WGS sequence"/>
</dbReference>
<reference evidence="2 3" key="1">
    <citation type="submission" date="2022-09" db="EMBL/GenBank/DDBJ databases">
        <title>Genome sequencing of four strains from tibetan pig.</title>
        <authorList>
            <person name="Feng J."/>
        </authorList>
    </citation>
    <scope>NUCLEOTIDE SEQUENCE [LARGE SCALE GENOMIC DNA]</scope>
    <source>
        <strain evidence="2 3">11-1-1</strain>
    </source>
</reference>
<sequence length="71" mass="7182">MTGIRALSGRINVPMTVRLLVGGVLVALVVTLLAWGAMRAIAAVSAAVKTSDAGKDTGTLLTGHARVPTRG</sequence>
<gene>
    <name evidence="2" type="ORF">OCH74_06090</name>
</gene>
<comment type="caution">
    <text evidence="2">The sequence shown here is derived from an EMBL/GenBank/DDBJ whole genome shotgun (WGS) entry which is preliminary data.</text>
</comment>
<evidence type="ECO:0000313" key="3">
    <source>
        <dbReference type="Proteomes" id="UP001620273"/>
    </source>
</evidence>
<evidence type="ECO:0000256" key="1">
    <source>
        <dbReference type="SAM" id="MobiDB-lite"/>
    </source>
</evidence>
<organism evidence="2 3">
    <name type="scientific">Bifidobacterium thermacidophilum</name>
    <dbReference type="NCBI Taxonomy" id="246618"/>
    <lineage>
        <taxon>Bacteria</taxon>
        <taxon>Bacillati</taxon>
        <taxon>Actinomycetota</taxon>
        <taxon>Actinomycetes</taxon>
        <taxon>Bifidobacteriales</taxon>
        <taxon>Bifidobacteriaceae</taxon>
        <taxon>Bifidobacterium</taxon>
    </lineage>
</organism>
<feature type="region of interest" description="Disordered" evidence="1">
    <location>
        <begin position="51"/>
        <end position="71"/>
    </location>
</feature>
<proteinExistence type="predicted"/>
<dbReference type="EMBL" id="JAOQBW010000003">
    <property type="protein sequence ID" value="MFK3576425.1"/>
    <property type="molecule type" value="Genomic_DNA"/>
</dbReference>